<evidence type="ECO:0000313" key="2">
    <source>
        <dbReference type="EnsemblFungi" id="FOXG_16579P0"/>
    </source>
</evidence>
<protein>
    <recommendedName>
        <fullName evidence="1">Heterokaryon incompatibility domain-containing protein</fullName>
    </recommendedName>
</protein>
<dbReference type="InterPro" id="IPR010730">
    <property type="entry name" value="HET"/>
</dbReference>
<evidence type="ECO:0000259" key="1">
    <source>
        <dbReference type="Pfam" id="PF06985"/>
    </source>
</evidence>
<reference evidence="2" key="2">
    <citation type="submission" date="2025-08" db="UniProtKB">
        <authorList>
            <consortium name="EnsemblFungi"/>
        </authorList>
    </citation>
    <scope>IDENTIFICATION</scope>
    <source>
        <strain evidence="2">4287 / CBS 123668 / FGSC 9935 / NRRL 34936</strain>
    </source>
</reference>
<organism evidence="2 3">
    <name type="scientific">Fusarium oxysporum (strain Fo5176)</name>
    <name type="common">Fusarium vascular wilt</name>
    <dbReference type="NCBI Taxonomy" id="660025"/>
    <lineage>
        <taxon>Eukaryota</taxon>
        <taxon>Fungi</taxon>
        <taxon>Dikarya</taxon>
        <taxon>Ascomycota</taxon>
        <taxon>Pezizomycotina</taxon>
        <taxon>Sordariomycetes</taxon>
        <taxon>Hypocreomycetidae</taxon>
        <taxon>Hypocreales</taxon>
        <taxon>Nectriaceae</taxon>
        <taxon>Fusarium</taxon>
        <taxon>Fusarium oxysporum species complex</taxon>
    </lineage>
</organism>
<reference evidence="3" key="1">
    <citation type="journal article" date="2012" name="Mol. Plant Microbe Interact.">
        <title>A highly conserved effector in Fusarium oxysporum is required for full virulence on Arabidopsis.</title>
        <authorList>
            <person name="Thatcher L.F."/>
            <person name="Gardiner D.M."/>
            <person name="Kazan K."/>
            <person name="Manners J."/>
        </authorList>
    </citation>
    <scope>NUCLEOTIDE SEQUENCE [LARGE SCALE GENOMIC DNA]</scope>
    <source>
        <strain evidence="3">Fo5176</strain>
    </source>
</reference>
<sequence>MSSKLCAPCRDAILSEPTRLYRDSTISYSPFHEAPWKAFQKNADSSQDITESVQDCDFCSFVVAFAAADQALGEDGNGSFADESKATRKAKGEPMLALWQYHMYTYEGHLSANLGLRRHNLRYIDGLDIRLFGTDEYATLSYCWGRQSFTKLLRSNIESMATTGMPVKDLPATFRDAITVTNRLGLEYIWIDALCIIQLDAEDWSLHSVTMAKVYSYSAITLAAAASSDAHGGLFRERNPASINGAKSVEDYRFKHVYTELLTRELNAEKTVTDEEMFLYVWASVVAQYSVGKLSKETDKLIAIDGVAEQLTSIVPREQYLKGLWKQESLPLSLLWRTETEEEPPSTRVAPSWSWASVYTPVDFNFLFRAQTEPKVVTKVIDIIAPDNGPESLEISRPPALVLQGPLTEGKA</sequence>
<dbReference type="Proteomes" id="UP000002489">
    <property type="component" value="Unassembled WGS sequence"/>
</dbReference>
<name>A0A0D2YJ65_FUSOF</name>
<dbReference type="AlphaFoldDB" id="A0A0D2YJ65"/>
<dbReference type="EnsemblFungi" id="FOXG_16579T0">
    <property type="protein sequence ID" value="FOXG_16579P0"/>
    <property type="gene ID" value="FOXG_16579"/>
</dbReference>
<dbReference type="STRING" id="426428.A0A0D2YJ65"/>
<dbReference type="PANTHER" id="PTHR33112">
    <property type="entry name" value="DOMAIN PROTEIN, PUTATIVE-RELATED"/>
    <property type="match status" value="1"/>
</dbReference>
<dbReference type="Pfam" id="PF06985">
    <property type="entry name" value="HET"/>
    <property type="match status" value="1"/>
</dbReference>
<dbReference type="PANTHER" id="PTHR33112:SF16">
    <property type="entry name" value="HETEROKARYON INCOMPATIBILITY DOMAIN-CONTAINING PROTEIN"/>
    <property type="match status" value="1"/>
</dbReference>
<proteinExistence type="predicted"/>
<accession>A0A0D2YJ65</accession>
<evidence type="ECO:0000313" key="3">
    <source>
        <dbReference type="Proteomes" id="UP000002489"/>
    </source>
</evidence>
<feature type="domain" description="Heterokaryon incompatibility" evidence="1">
    <location>
        <begin position="137"/>
        <end position="282"/>
    </location>
</feature>